<dbReference type="InterPro" id="IPR029058">
    <property type="entry name" value="AB_hydrolase_fold"/>
</dbReference>
<keyword evidence="2" id="KW-0645">Protease</keyword>
<organism evidence="7 8">
    <name type="scientific">Kordiimonas pumila</name>
    <dbReference type="NCBI Taxonomy" id="2161677"/>
    <lineage>
        <taxon>Bacteria</taxon>
        <taxon>Pseudomonadati</taxon>
        <taxon>Pseudomonadota</taxon>
        <taxon>Alphaproteobacteria</taxon>
        <taxon>Kordiimonadales</taxon>
        <taxon>Kordiimonadaceae</taxon>
        <taxon>Kordiimonas</taxon>
    </lineage>
</organism>
<gene>
    <name evidence="7" type="ORF">ACFOKA_06385</name>
</gene>
<evidence type="ECO:0000256" key="1">
    <source>
        <dbReference type="ARBA" id="ARBA00022645"/>
    </source>
</evidence>
<dbReference type="SUPFAM" id="SSF53474">
    <property type="entry name" value="alpha/beta-Hydrolases"/>
    <property type="match status" value="1"/>
</dbReference>
<sequence length="515" mass="56843">MKSLVKIVCLLISSVYMAETGLADALSPHADKVISSRHDVRIPEIGRVKYRADAGTLPILDNDTGRREGTIFYVAYIKERPKNGVPRPVTFLWNGGPGSNSSQLHFLGFGPKRPDLPSTYPEYGGNTEAPVVDNQETWLAHSDLVFLDPIGTGFSRAVTEDFLEKVLNVNGDAEVISEAIRVFLNRYNRWNSPLFIGGESYGTTRAEYVARMLEQRRTHVDGVLLISGGYNGGQQTSEGLRESLKITEFTTTAYYHGVLPAELQNKSLGDVLAEAEAWIRSEYASAIDAPGALSEDGLNSIKEKIAYYTAIPVKYIGDSLKVSSAMFADHLLESRGLELGRYDGRMTTSSRAEGTIWLPGIDPSLAIQADLMHGTSRVFNGYIRYTLGFESDLLYQGPFGGAFHPEVIQKDPKTTLPEDWMAVRFDLAGMRIPSGEEPPLVTAMRLNKSLRVLNMKGMYDGSCALLDDAVARTPEDLKNRVSNVCLPAGHMFYTDTVARQQSFEAFGRFVSNRPD</sequence>
<keyword evidence="5" id="KW-0325">Glycoprotein</keyword>
<evidence type="ECO:0000256" key="6">
    <source>
        <dbReference type="SAM" id="SignalP"/>
    </source>
</evidence>
<evidence type="ECO:0000256" key="3">
    <source>
        <dbReference type="ARBA" id="ARBA00022729"/>
    </source>
</evidence>
<dbReference type="EMBL" id="JBHRSL010000003">
    <property type="protein sequence ID" value="MFC3051524.1"/>
    <property type="molecule type" value="Genomic_DNA"/>
</dbReference>
<dbReference type="RefSeq" id="WP_194214272.1">
    <property type="nucleotide sequence ID" value="NZ_CP061205.1"/>
</dbReference>
<name>A0ABV7D480_9PROT</name>
<dbReference type="PANTHER" id="PTHR11802:SF3">
    <property type="entry name" value="RETINOID-INDUCIBLE SERINE CARBOXYPEPTIDASE"/>
    <property type="match status" value="1"/>
</dbReference>
<proteinExistence type="predicted"/>
<evidence type="ECO:0008006" key="9">
    <source>
        <dbReference type="Google" id="ProtNLM"/>
    </source>
</evidence>
<dbReference type="Proteomes" id="UP001595444">
    <property type="component" value="Unassembled WGS sequence"/>
</dbReference>
<keyword evidence="1" id="KW-0121">Carboxypeptidase</keyword>
<dbReference type="PANTHER" id="PTHR11802">
    <property type="entry name" value="SERINE PROTEASE FAMILY S10 SERINE CARBOXYPEPTIDASE"/>
    <property type="match status" value="1"/>
</dbReference>
<keyword evidence="4" id="KW-0378">Hydrolase</keyword>
<dbReference type="InterPro" id="IPR001563">
    <property type="entry name" value="Peptidase_S10"/>
</dbReference>
<reference evidence="8" key="1">
    <citation type="journal article" date="2019" name="Int. J. Syst. Evol. Microbiol.">
        <title>The Global Catalogue of Microorganisms (GCM) 10K type strain sequencing project: providing services to taxonomists for standard genome sequencing and annotation.</title>
        <authorList>
            <consortium name="The Broad Institute Genomics Platform"/>
            <consortium name="The Broad Institute Genome Sequencing Center for Infectious Disease"/>
            <person name="Wu L."/>
            <person name="Ma J."/>
        </authorList>
    </citation>
    <scope>NUCLEOTIDE SEQUENCE [LARGE SCALE GENOMIC DNA]</scope>
    <source>
        <strain evidence="8">KCTC 62164</strain>
    </source>
</reference>
<feature type="signal peptide" evidence="6">
    <location>
        <begin position="1"/>
        <end position="18"/>
    </location>
</feature>
<accession>A0ABV7D480</accession>
<evidence type="ECO:0000313" key="7">
    <source>
        <dbReference type="EMBL" id="MFC3051524.1"/>
    </source>
</evidence>
<keyword evidence="8" id="KW-1185">Reference proteome</keyword>
<dbReference type="Pfam" id="PF00450">
    <property type="entry name" value="Peptidase_S10"/>
    <property type="match status" value="1"/>
</dbReference>
<dbReference type="Gene3D" id="3.40.50.1820">
    <property type="entry name" value="alpha/beta hydrolase"/>
    <property type="match status" value="1"/>
</dbReference>
<evidence type="ECO:0000313" key="8">
    <source>
        <dbReference type="Proteomes" id="UP001595444"/>
    </source>
</evidence>
<evidence type="ECO:0000256" key="5">
    <source>
        <dbReference type="ARBA" id="ARBA00023180"/>
    </source>
</evidence>
<comment type="caution">
    <text evidence="7">The sequence shown here is derived from an EMBL/GenBank/DDBJ whole genome shotgun (WGS) entry which is preliminary data.</text>
</comment>
<feature type="chain" id="PRO_5046005418" description="Peptidase S10" evidence="6">
    <location>
        <begin position="19"/>
        <end position="515"/>
    </location>
</feature>
<evidence type="ECO:0000256" key="2">
    <source>
        <dbReference type="ARBA" id="ARBA00022670"/>
    </source>
</evidence>
<keyword evidence="3 6" id="KW-0732">Signal</keyword>
<protein>
    <recommendedName>
        <fullName evidence="9">Peptidase S10</fullName>
    </recommendedName>
</protein>
<evidence type="ECO:0000256" key="4">
    <source>
        <dbReference type="ARBA" id="ARBA00022801"/>
    </source>
</evidence>